<comment type="caution">
    <text evidence="2">The sequence shown here is derived from an EMBL/GenBank/DDBJ whole genome shotgun (WGS) entry which is preliminary data.</text>
</comment>
<feature type="compositionally biased region" description="Polar residues" evidence="1">
    <location>
        <begin position="373"/>
        <end position="383"/>
    </location>
</feature>
<evidence type="ECO:0000256" key="1">
    <source>
        <dbReference type="SAM" id="MobiDB-lite"/>
    </source>
</evidence>
<dbReference type="InterPro" id="IPR040108">
    <property type="entry name" value="Laa1/Sip1/HEATR5"/>
</dbReference>
<gene>
    <name evidence="2" type="ORF">SEMRO_1880_G303190.1</name>
</gene>
<reference evidence="2" key="1">
    <citation type="submission" date="2020-06" db="EMBL/GenBank/DDBJ databases">
        <authorList>
            <consortium name="Plant Systems Biology data submission"/>
        </authorList>
    </citation>
    <scope>NUCLEOTIDE SEQUENCE</scope>
    <source>
        <strain evidence="2">D6</strain>
    </source>
</reference>
<dbReference type="PANTHER" id="PTHR21663:SF0">
    <property type="entry name" value="HEAT REPEAT-CONTAINING PROTEIN 5B"/>
    <property type="match status" value="1"/>
</dbReference>
<feature type="region of interest" description="Disordered" evidence="1">
    <location>
        <begin position="358"/>
        <end position="386"/>
    </location>
</feature>
<protein>
    <submittedName>
        <fullName evidence="2">Uncharacterized protein</fullName>
    </submittedName>
</protein>
<proteinExistence type="predicted"/>
<dbReference type="OrthoDB" id="192608at2759"/>
<dbReference type="EMBL" id="CAICTM010001878">
    <property type="protein sequence ID" value="CAB9526738.1"/>
    <property type="molecule type" value="Genomic_DNA"/>
</dbReference>
<sequence>MTIDERPESVEEAGAMLGAAITLCGTGNTTVNAPPKGMHSSFGTVSVPSSDLLVRLYYLRALLRASPPQEPLVAAPSLLAVLMKLLGTSTQLAAKNSNSADASSRGEVPPMISNPLRKLWVECVVLCHRLGEGLSGSARTSLFSFLKNMIALAGMNPRSAKAGGGARIAALDAIAGLFEDETLASKISGWAHDVLQLCLRALRSSGNGEPSFRISAMKMGCTVAKACRVAQLKLKPVDGPSQRALLLPGGMEGPAVVEAIKVLKQASNDKFPEVRSACATFAALMAPMLVLPPKIMRPNSRDQESPSAAVVNLDEVIGIALRNIDDESAEVAEVWSEALARCLCTAIEVGQRKAESAMAKRDVEADQDDPQPGAQSGSANTGRNARKKETAVALCKNHRSAILFLIKYFVKSGGELSAPRAGGSFSVGGRAVRVGLANALVHLLRIQSTFGGIDDENGISMPDCVRLVLKMSGEEASKQFPRTPASTQTLDVTTPVTPDFKPGGAGNALFGNKKSGADAGLVRLATCNVVRFGLAELASENAQLSLLQDLIGLLNPAAVTDPSELKCNPQQLQVVLVEISHLLSALGEAAASKVEDLVTNLKTCLCHSSHGVRHEAAVACGALADSFPATGREFLEYGMNELRSQHTELMGVANRSESVEVNDPKRSFGRMFRRAKKETEKKVVDPTLVHQYTIHGISLMMAIVARDLPQTSGGISRQLLSDVLSVAELLSEWQFNDLVTKANPAVACTCIRAGFGIITGVLATGPVAVQPHTKKIFEIFDKSYKSSAKNGNNFSTDHDLGCVEVVLTAIVAFLSYDSELLLSVPEALSQVSIMLEELLVLFSSGGRFAKDFTNPAAITRLKSAKASLMEAFAWLPSGSFPMAADAVFSFAGEQIKRAIAGEVTCSLLPSLVSKEDVLLDAKSVSRVDRAGQVGGAKEIEESIVILTSETADHGERESVLHFPGSHVVQPWEKEFRKSQILGMFAYDATQAPPTPLHAAVGTWRKPVEVSCSATVRLLDAAIQAYAATFGLKGGMEQQEAMDMLALLVPPFLTQLASVIGLNTTLSEPASRTKAKEDNAAVANITAVLLSCLKALPLHEATHNVPIGLGPPWMNKAKDLLLTLLPSASNVVRRAAAEGLALLATLGVSEDAHFLQSAVLHSLDEVMRGNQPDGKPRTLPLEPISASRAGSLLTLACIQRMAQTVNEKKLGRNKGRALSAEEIILQAEEALPTLQMMTRILPSVTRQGFRDFFIVQTHALHSFGLLLGYSSKLEREKDKLEPEDLQLLRKGVELVEDNFLATWTVASVEFDAGQEAEKLAAEASFLAVLLRLMALLVPSLHHISDNQGVATRFSAMATIILEAMGAHPVVSIEGMAFFEVLAGIQDMLPPPSQNLLDTDNPLTSCVPYFDSSLKPRYAGLFAVPRWQDMGGCLSSTRGIRAVLRAIKVMSLSGVWEENDVHFMKAIFAFLEGTCASRCYSNATLHTRD</sequence>
<evidence type="ECO:0000313" key="3">
    <source>
        <dbReference type="Proteomes" id="UP001153069"/>
    </source>
</evidence>
<dbReference type="Proteomes" id="UP001153069">
    <property type="component" value="Unassembled WGS sequence"/>
</dbReference>
<keyword evidence="3" id="KW-1185">Reference proteome</keyword>
<accession>A0A9N8HXV9</accession>
<dbReference type="SUPFAM" id="SSF48371">
    <property type="entry name" value="ARM repeat"/>
    <property type="match status" value="1"/>
</dbReference>
<dbReference type="PANTHER" id="PTHR21663">
    <property type="entry name" value="HYPOTHETICAL HEAT DOMAIN-CONTAINING"/>
    <property type="match status" value="1"/>
</dbReference>
<name>A0A9N8HXV9_9STRA</name>
<evidence type="ECO:0000313" key="2">
    <source>
        <dbReference type="EMBL" id="CAB9526738.1"/>
    </source>
</evidence>
<organism evidence="2 3">
    <name type="scientific">Seminavis robusta</name>
    <dbReference type="NCBI Taxonomy" id="568900"/>
    <lineage>
        <taxon>Eukaryota</taxon>
        <taxon>Sar</taxon>
        <taxon>Stramenopiles</taxon>
        <taxon>Ochrophyta</taxon>
        <taxon>Bacillariophyta</taxon>
        <taxon>Bacillariophyceae</taxon>
        <taxon>Bacillariophycidae</taxon>
        <taxon>Naviculales</taxon>
        <taxon>Naviculaceae</taxon>
        <taxon>Seminavis</taxon>
    </lineage>
</organism>
<dbReference type="InterPro" id="IPR016024">
    <property type="entry name" value="ARM-type_fold"/>
</dbReference>